<evidence type="ECO:0000256" key="2">
    <source>
        <dbReference type="ARBA" id="ARBA00023315"/>
    </source>
</evidence>
<dbReference type="Pfam" id="PF00583">
    <property type="entry name" value="Acetyltransf_1"/>
    <property type="match status" value="1"/>
</dbReference>
<dbReference type="PANTHER" id="PTHR43877">
    <property type="entry name" value="AMINOALKYLPHOSPHONATE N-ACETYLTRANSFERASE-RELATED-RELATED"/>
    <property type="match status" value="1"/>
</dbReference>
<dbReference type="SUPFAM" id="SSF55729">
    <property type="entry name" value="Acyl-CoA N-acyltransferases (Nat)"/>
    <property type="match status" value="1"/>
</dbReference>
<dbReference type="InterPro" id="IPR050832">
    <property type="entry name" value="Bact_Acetyltransf"/>
</dbReference>
<gene>
    <name evidence="4" type="ORF">SAMN05443668_101364</name>
</gene>
<dbReference type="OrthoDB" id="5241264at2"/>
<dbReference type="PIRSF" id="PIRSF021603">
    <property type="entry name" value="UCP21603_acetyltransf"/>
    <property type="match status" value="1"/>
</dbReference>
<dbReference type="Pfam" id="PF13312">
    <property type="entry name" value="DUF4081"/>
    <property type="match status" value="1"/>
</dbReference>
<proteinExistence type="predicted"/>
<sequence length="295" mass="32023">MAGWGSEFRTRVEPLVLTTRPVRVLRDADRGAVEELLDADPVAGVFVAARVGSHGISRWRLGAQLWGYTLDGVVCGLCYSGANLVPLTTEPEAVRAFADVAREQGRVCSSIVGPDKAVLPLWDDLMRDWGPPREVRASQPLLATAVMPDVAPDPWVRRADMRDFDALLPACIAMYTEEIGVSPVEWDGGIAYRARVAELVRAGRSYLRMENGQVVFKAELGAVSSRVAQVQGVWVHPDRRGTGVATAAMAAVVADTLRTVAPIVSLYVNDFNHAARTVYQRCGFAQVGTFATVLF</sequence>
<reference evidence="4 5" key="1">
    <citation type="submission" date="2016-11" db="EMBL/GenBank/DDBJ databases">
        <authorList>
            <person name="Jaros S."/>
            <person name="Januszkiewicz K."/>
            <person name="Wedrychowicz H."/>
        </authorList>
    </citation>
    <scope>NUCLEOTIDE SEQUENCE [LARGE SCALE GENOMIC DNA]</scope>
    <source>
        <strain evidence="4 5">DSM 46144</strain>
    </source>
</reference>
<evidence type="ECO:0000313" key="5">
    <source>
        <dbReference type="Proteomes" id="UP000184440"/>
    </source>
</evidence>
<evidence type="ECO:0000313" key="4">
    <source>
        <dbReference type="EMBL" id="SHM34778.1"/>
    </source>
</evidence>
<protein>
    <recommendedName>
        <fullName evidence="3">N-acetyltransferase domain-containing protein</fullName>
    </recommendedName>
</protein>
<name>A0A1M7I293_9ACTN</name>
<evidence type="ECO:0000259" key="3">
    <source>
        <dbReference type="PROSITE" id="PS51186"/>
    </source>
</evidence>
<dbReference type="InterPro" id="IPR016794">
    <property type="entry name" value="UCP21603_acetyltransf"/>
</dbReference>
<keyword evidence="5" id="KW-1185">Reference proteome</keyword>
<organism evidence="4 5">
    <name type="scientific">Cryptosporangium aurantiacum</name>
    <dbReference type="NCBI Taxonomy" id="134849"/>
    <lineage>
        <taxon>Bacteria</taxon>
        <taxon>Bacillati</taxon>
        <taxon>Actinomycetota</taxon>
        <taxon>Actinomycetes</taxon>
        <taxon>Cryptosporangiales</taxon>
        <taxon>Cryptosporangiaceae</taxon>
        <taxon>Cryptosporangium</taxon>
    </lineage>
</organism>
<dbReference type="GO" id="GO:0016747">
    <property type="term" value="F:acyltransferase activity, transferring groups other than amino-acyl groups"/>
    <property type="evidence" value="ECO:0007669"/>
    <property type="project" value="InterPro"/>
</dbReference>
<dbReference type="InterPro" id="IPR016181">
    <property type="entry name" value="Acyl_CoA_acyltransferase"/>
</dbReference>
<feature type="domain" description="N-acetyltransferase" evidence="3">
    <location>
        <begin position="159"/>
        <end position="295"/>
    </location>
</feature>
<keyword evidence="1" id="KW-0808">Transferase</keyword>
<dbReference type="InterPro" id="IPR025289">
    <property type="entry name" value="DUF4081"/>
</dbReference>
<dbReference type="AlphaFoldDB" id="A0A1M7I293"/>
<dbReference type="Gene3D" id="3.40.630.30">
    <property type="match status" value="1"/>
</dbReference>
<dbReference type="PROSITE" id="PS51186">
    <property type="entry name" value="GNAT"/>
    <property type="match status" value="1"/>
</dbReference>
<accession>A0A1M7I293</accession>
<dbReference type="STRING" id="134849.SAMN05443668_101364"/>
<dbReference type="EMBL" id="FRCS01000001">
    <property type="protein sequence ID" value="SHM34778.1"/>
    <property type="molecule type" value="Genomic_DNA"/>
</dbReference>
<keyword evidence="2" id="KW-0012">Acyltransferase</keyword>
<dbReference type="Proteomes" id="UP000184440">
    <property type="component" value="Unassembled WGS sequence"/>
</dbReference>
<evidence type="ECO:0000256" key="1">
    <source>
        <dbReference type="ARBA" id="ARBA00022679"/>
    </source>
</evidence>
<dbReference type="InterPro" id="IPR000182">
    <property type="entry name" value="GNAT_dom"/>
</dbReference>